<dbReference type="NCBIfam" id="NF033564">
    <property type="entry name" value="transpos_ISAs1"/>
    <property type="match status" value="1"/>
</dbReference>
<reference evidence="3" key="1">
    <citation type="submission" date="2017-04" db="EMBL/GenBank/DDBJ databases">
        <authorList>
            <person name="Varghese N."/>
            <person name="Submissions S."/>
        </authorList>
    </citation>
    <scope>NUCLEOTIDE SEQUENCE [LARGE SCALE GENOMIC DNA]</scope>
    <source>
        <strain evidence="3">DSM 23072</strain>
    </source>
</reference>
<evidence type="ECO:0008006" key="4">
    <source>
        <dbReference type="Google" id="ProtNLM"/>
    </source>
</evidence>
<reference evidence="1" key="2">
    <citation type="submission" date="2017-04" db="EMBL/GenBank/DDBJ databases">
        <authorList>
            <person name="Afonso C.L."/>
            <person name="Miller P.J."/>
            <person name="Scott M.A."/>
            <person name="Spackman E."/>
            <person name="Goraichik I."/>
            <person name="Dimitrov K.M."/>
            <person name="Suarez D.L."/>
            <person name="Swayne D.E."/>
        </authorList>
    </citation>
    <scope>NUCLEOTIDE SEQUENCE [LARGE SCALE GENOMIC DNA]</scope>
    <source>
        <strain evidence="1">DSM 23072</strain>
    </source>
</reference>
<feature type="non-terminal residue" evidence="1">
    <location>
        <position position="1"/>
    </location>
</feature>
<dbReference type="RefSeq" id="WP_143933410.1">
    <property type="nucleotide sequence ID" value="NZ_FWWV01000018.1"/>
</dbReference>
<dbReference type="STRING" id="1122938.SAMN05660772_02421"/>
<dbReference type="PANTHER" id="PTHR30298">
    <property type="entry name" value="H REPEAT-ASSOCIATED PREDICTED TRANSPOSASE"/>
    <property type="match status" value="1"/>
</dbReference>
<keyword evidence="3" id="KW-1185">Reference proteome</keyword>
<gene>
    <name evidence="1" type="ORF">SAMN05660772_02421</name>
    <name evidence="2" type="ORF">SAMN05660772_02756</name>
</gene>
<sequence length="87" mass="9977">ASAEQLSHSIRGHWEVENKAHWVLDMVYREDDCVISKDDGAENMAILRRFALNLSRLHPAKMSMRMKLKAAGWSDEFRSELMFGVVG</sequence>
<dbReference type="Proteomes" id="UP000192408">
    <property type="component" value="Unassembled WGS sequence"/>
</dbReference>
<protein>
    <recommendedName>
        <fullName evidence="4">Transposase DDE domain-containing protein</fullName>
    </recommendedName>
</protein>
<dbReference type="PANTHER" id="PTHR30298:SF0">
    <property type="entry name" value="PROTEIN YBFL-RELATED"/>
    <property type="match status" value="1"/>
</dbReference>
<evidence type="ECO:0000313" key="3">
    <source>
        <dbReference type="Proteomes" id="UP000192408"/>
    </source>
</evidence>
<dbReference type="InterPro" id="IPR047647">
    <property type="entry name" value="ISAs1_transpos"/>
</dbReference>
<evidence type="ECO:0000313" key="1">
    <source>
        <dbReference type="EMBL" id="SMB85088.1"/>
    </source>
</evidence>
<proteinExistence type="predicted"/>
<dbReference type="EMBL" id="FWWV01000038">
    <property type="protein sequence ID" value="SMB87869.1"/>
    <property type="molecule type" value="Genomic_DNA"/>
</dbReference>
<organism evidence="1 3">
    <name type="scientific">Pasteurella testudinis DSM 23072</name>
    <dbReference type="NCBI Taxonomy" id="1122938"/>
    <lineage>
        <taxon>Bacteria</taxon>
        <taxon>Pseudomonadati</taxon>
        <taxon>Pseudomonadota</taxon>
        <taxon>Gammaproteobacteria</taxon>
        <taxon>Pasteurellales</taxon>
        <taxon>Pasteurellaceae</taxon>
        <taxon>Pasteurella</taxon>
    </lineage>
</organism>
<dbReference type="AlphaFoldDB" id="A0A1W1UV97"/>
<dbReference type="InterPro" id="IPR051698">
    <property type="entry name" value="Transposase_11-like"/>
</dbReference>
<accession>A0A1W1UV97</accession>
<dbReference type="EMBL" id="FWWV01000018">
    <property type="protein sequence ID" value="SMB85088.1"/>
    <property type="molecule type" value="Genomic_DNA"/>
</dbReference>
<name>A0A1W1UV97_9PAST</name>
<evidence type="ECO:0000313" key="2">
    <source>
        <dbReference type="EMBL" id="SMB87869.1"/>
    </source>
</evidence>